<evidence type="ECO:0000313" key="9">
    <source>
        <dbReference type="Proteomes" id="UP000176976"/>
    </source>
</evidence>
<dbReference type="EMBL" id="MHJC01000009">
    <property type="protein sequence ID" value="OGY61797.1"/>
    <property type="molecule type" value="Genomic_DNA"/>
</dbReference>
<evidence type="ECO:0000256" key="2">
    <source>
        <dbReference type="ARBA" id="ARBA00022649"/>
    </source>
</evidence>
<dbReference type="GO" id="GO:0016787">
    <property type="term" value="F:hydrolase activity"/>
    <property type="evidence" value="ECO:0007669"/>
    <property type="project" value="UniProtKB-KW"/>
</dbReference>
<evidence type="ECO:0000313" key="8">
    <source>
        <dbReference type="EMBL" id="OGY61797.1"/>
    </source>
</evidence>
<dbReference type="Proteomes" id="UP000176976">
    <property type="component" value="Unassembled WGS sequence"/>
</dbReference>
<dbReference type="Pfam" id="PF07927">
    <property type="entry name" value="HicA_toxin"/>
    <property type="match status" value="1"/>
</dbReference>
<evidence type="ECO:0000256" key="3">
    <source>
        <dbReference type="ARBA" id="ARBA00022722"/>
    </source>
</evidence>
<name>A0A1G1ZDK9_9BACT</name>
<evidence type="ECO:0000256" key="1">
    <source>
        <dbReference type="ARBA" id="ARBA00006620"/>
    </source>
</evidence>
<dbReference type="GO" id="GO:0003729">
    <property type="term" value="F:mRNA binding"/>
    <property type="evidence" value="ECO:0007669"/>
    <property type="project" value="InterPro"/>
</dbReference>
<gene>
    <name evidence="8" type="ORF">A3H06_01625</name>
</gene>
<keyword evidence="6" id="KW-0694">RNA-binding</keyword>
<keyword evidence="4" id="KW-0255">Endonuclease</keyword>
<evidence type="ECO:0000256" key="6">
    <source>
        <dbReference type="ARBA" id="ARBA00022884"/>
    </source>
</evidence>
<keyword evidence="5" id="KW-0378">Hydrolase</keyword>
<reference evidence="8 9" key="1">
    <citation type="journal article" date="2016" name="Nat. Commun.">
        <title>Thousands of microbial genomes shed light on interconnected biogeochemical processes in an aquifer system.</title>
        <authorList>
            <person name="Anantharaman K."/>
            <person name="Brown C.T."/>
            <person name="Hug L.A."/>
            <person name="Sharon I."/>
            <person name="Castelle C.J."/>
            <person name="Probst A.J."/>
            <person name="Thomas B.C."/>
            <person name="Singh A."/>
            <person name="Wilkins M.J."/>
            <person name="Karaoz U."/>
            <person name="Brodie E.L."/>
            <person name="Williams K.H."/>
            <person name="Hubbard S.S."/>
            <person name="Banfield J.F."/>
        </authorList>
    </citation>
    <scope>NUCLEOTIDE SEQUENCE [LARGE SCALE GENOMIC DNA]</scope>
</reference>
<evidence type="ECO:0000256" key="7">
    <source>
        <dbReference type="ARBA" id="ARBA00023016"/>
    </source>
</evidence>
<organism evidence="8 9">
    <name type="scientific">Candidatus Colwellbacteria bacterium RIFCSPLOWO2_12_FULL_44_13</name>
    <dbReference type="NCBI Taxonomy" id="1797694"/>
    <lineage>
        <taxon>Bacteria</taxon>
        <taxon>Candidatus Colwelliibacteriota</taxon>
    </lineage>
</organism>
<evidence type="ECO:0008006" key="10">
    <source>
        <dbReference type="Google" id="ProtNLM"/>
    </source>
</evidence>
<evidence type="ECO:0000256" key="5">
    <source>
        <dbReference type="ARBA" id="ARBA00022801"/>
    </source>
</evidence>
<dbReference type="SUPFAM" id="SSF54786">
    <property type="entry name" value="YcfA/nrd intein domain"/>
    <property type="match status" value="1"/>
</dbReference>
<dbReference type="InterPro" id="IPR038570">
    <property type="entry name" value="HicA_sf"/>
</dbReference>
<keyword evidence="3" id="KW-0540">Nuclease</keyword>
<dbReference type="PANTHER" id="PTHR34873:SF3">
    <property type="entry name" value="ADDICTION MODULE TOXIN, HICA FAMILY"/>
    <property type="match status" value="1"/>
</dbReference>
<evidence type="ECO:0000256" key="4">
    <source>
        <dbReference type="ARBA" id="ARBA00022759"/>
    </source>
</evidence>
<comment type="caution">
    <text evidence="8">The sequence shown here is derived from an EMBL/GenBank/DDBJ whole genome shotgun (WGS) entry which is preliminary data.</text>
</comment>
<keyword evidence="2" id="KW-1277">Toxin-antitoxin system</keyword>
<dbReference type="AlphaFoldDB" id="A0A1G1ZDK9"/>
<protein>
    <recommendedName>
        <fullName evidence="10">Addiction module toxin, HicA family</fullName>
    </recommendedName>
</protein>
<dbReference type="Gene3D" id="3.30.920.30">
    <property type="entry name" value="Hypothetical protein"/>
    <property type="match status" value="1"/>
</dbReference>
<sequence>MKLPLVSGQKMIKILSVKGFQVVRQRSSHIQMKDAKGILVTVPVHSGKDVSISITLKILRDAEISREEFIELAQRV</sequence>
<accession>A0A1G1ZDK9</accession>
<dbReference type="PANTHER" id="PTHR34873">
    <property type="entry name" value="SSR1766 PROTEIN"/>
    <property type="match status" value="1"/>
</dbReference>
<dbReference type="GO" id="GO:0004519">
    <property type="term" value="F:endonuclease activity"/>
    <property type="evidence" value="ECO:0007669"/>
    <property type="project" value="UniProtKB-KW"/>
</dbReference>
<keyword evidence="7" id="KW-0346">Stress response</keyword>
<dbReference type="InterPro" id="IPR012933">
    <property type="entry name" value="HicA_mRNA_interferase"/>
</dbReference>
<comment type="similarity">
    <text evidence="1">Belongs to the HicA mRNA interferase family.</text>
</comment>
<proteinExistence type="inferred from homology"/>